<dbReference type="RefSeq" id="WP_201630775.1">
    <property type="nucleotide sequence ID" value="NZ_JAEQNB010000001.1"/>
</dbReference>
<comment type="caution">
    <text evidence="1">The sequence shown here is derived from an EMBL/GenBank/DDBJ whole genome shotgun (WGS) entry which is preliminary data.</text>
</comment>
<proteinExistence type="predicted"/>
<accession>A0ABS1J5Z0</accession>
<dbReference type="InterPro" id="IPR030910">
    <property type="entry name" value="SLAP_dom"/>
</dbReference>
<evidence type="ECO:0000313" key="1">
    <source>
        <dbReference type="EMBL" id="MBL0385474.1"/>
    </source>
</evidence>
<keyword evidence="2" id="KW-1185">Reference proteome</keyword>
<dbReference type="Proteomes" id="UP000602284">
    <property type="component" value="Unassembled WGS sequence"/>
</dbReference>
<protein>
    <submittedName>
        <fullName evidence="1">SLAP domain-containing protein</fullName>
    </submittedName>
</protein>
<name>A0ABS1J5Z0_9BACL</name>
<dbReference type="NCBIfam" id="TIGR04398">
    <property type="entry name" value="SLAP_DUP"/>
    <property type="match status" value="1"/>
</dbReference>
<dbReference type="EMBL" id="JAEQNB010000001">
    <property type="protein sequence ID" value="MBL0385474.1"/>
    <property type="molecule type" value="Genomic_DNA"/>
</dbReference>
<organism evidence="1 2">
    <name type="scientific">Tumebacillus amylolyticus</name>
    <dbReference type="NCBI Taxonomy" id="2801339"/>
    <lineage>
        <taxon>Bacteria</taxon>
        <taxon>Bacillati</taxon>
        <taxon>Bacillota</taxon>
        <taxon>Bacilli</taxon>
        <taxon>Bacillales</taxon>
        <taxon>Alicyclobacillaceae</taxon>
        <taxon>Tumebacillus</taxon>
    </lineage>
</organism>
<gene>
    <name evidence="1" type="ORF">JJB07_02330</name>
</gene>
<reference evidence="1 2" key="1">
    <citation type="submission" date="2021-01" db="EMBL/GenBank/DDBJ databases">
        <title>Tumebacillus sp. strain ITR2 16S ribosomal RNA gene Genome sequencing and assembly.</title>
        <authorList>
            <person name="Kang M."/>
        </authorList>
    </citation>
    <scope>NUCLEOTIDE SEQUENCE [LARGE SCALE GENOMIC DNA]</scope>
    <source>
        <strain evidence="1 2">ITR2</strain>
    </source>
</reference>
<evidence type="ECO:0000313" key="2">
    <source>
        <dbReference type="Proteomes" id="UP000602284"/>
    </source>
</evidence>
<sequence length="170" mass="19234">MSGFFSRLFGRKPVTAVEEQEPVREELDERSIPTTATVLNQVFLDVTQKQKGEYSILEIQQFEQFLAKCPPLLIGQFDFQAYEAGPHHGGWFAHVFIRNAVSVGDNLSLQVIPLSLYDALGEKLASHLFELDMQPIKFGEARLHTFYWPGETSLKPSALADLTTFRVDMV</sequence>